<dbReference type="EMBL" id="SAEB01000003">
    <property type="protein sequence ID" value="RVD88968.1"/>
    <property type="molecule type" value="Genomic_DNA"/>
</dbReference>
<dbReference type="RefSeq" id="XP_067494512.1">
    <property type="nucleotide sequence ID" value="XM_067632025.1"/>
</dbReference>
<reference evidence="2 3" key="1">
    <citation type="submission" date="2019-01" db="EMBL/GenBank/DDBJ databases">
        <title>Intercellular communication is required for trap formation in the nematode-trapping fungus Duddingtonia flagrans.</title>
        <authorList>
            <person name="Youssar L."/>
            <person name="Wernet V."/>
            <person name="Hensel N."/>
            <person name="Hildebrandt H.-G."/>
            <person name="Fischer R."/>
        </authorList>
    </citation>
    <scope>NUCLEOTIDE SEQUENCE [LARGE SCALE GENOMIC DNA]</scope>
    <source>
        <strain evidence="2 3">CBS H-5679</strain>
    </source>
</reference>
<dbReference type="GeneID" id="93585442"/>
<keyword evidence="1" id="KW-0732">Signal</keyword>
<dbReference type="Proteomes" id="UP000283090">
    <property type="component" value="Unassembled WGS sequence"/>
</dbReference>
<dbReference type="AlphaFoldDB" id="A0A437AD04"/>
<feature type="signal peptide" evidence="1">
    <location>
        <begin position="1"/>
        <end position="17"/>
    </location>
</feature>
<organism evidence="2 3">
    <name type="scientific">Arthrobotrys flagrans</name>
    <name type="common">Nematode-trapping fungus</name>
    <name type="synonym">Trichothecium flagrans</name>
    <dbReference type="NCBI Taxonomy" id="97331"/>
    <lineage>
        <taxon>Eukaryota</taxon>
        <taxon>Fungi</taxon>
        <taxon>Dikarya</taxon>
        <taxon>Ascomycota</taxon>
        <taxon>Pezizomycotina</taxon>
        <taxon>Orbiliomycetes</taxon>
        <taxon>Orbiliales</taxon>
        <taxon>Orbiliaceae</taxon>
        <taxon>Arthrobotrys</taxon>
    </lineage>
</organism>
<keyword evidence="3" id="KW-1185">Reference proteome</keyword>
<comment type="caution">
    <text evidence="2">The sequence shown here is derived from an EMBL/GenBank/DDBJ whole genome shotgun (WGS) entry which is preliminary data.</text>
</comment>
<evidence type="ECO:0000313" key="3">
    <source>
        <dbReference type="Proteomes" id="UP000283090"/>
    </source>
</evidence>
<accession>A0A437AD04</accession>
<proteinExistence type="predicted"/>
<sequence length="409" mass="45835">MHFHIYFLPFFIHSSTSWELCRTCRPVELLNAPGIGIDLTTGYGAVAIRYSNDTVIDVAKVDGDVTYLSSLKYLVDDAMEVAKGNPSKLEIVPSFAQFPKRDPPLGLLGLSKDSTVSKLLERIFYGRYGKLEYSSIPAEVLKPDLSALAPKTQNIIIAISEMMAKLVSKVREMESLNNVAVAVCVPDILPGYSEYFRAAGLEAGLVVILSIRSVSTDFYQSEGQRMMEACKNTRKSNCYSDEYDFERSDNCNKILSIDYNKEALGITWGIIDRDLERVDLHRGEVYYDLGHAAFLRFKQRNEYWDAVKFTLANMVEPATLRDVLIIQLLGDAALETELLSFLKETFKENPCLKKGHYLLSLQDHIFGAARSRARSARSWMRTGDEVCLPHPACPGAGESGLREQPKAEL</sequence>
<protein>
    <submittedName>
        <fullName evidence="2">Uncharacterized protein</fullName>
    </submittedName>
</protein>
<evidence type="ECO:0000313" key="2">
    <source>
        <dbReference type="EMBL" id="RVD88968.1"/>
    </source>
</evidence>
<dbReference type="OrthoDB" id="3643156at2759"/>
<feature type="chain" id="PRO_5019127027" evidence="1">
    <location>
        <begin position="18"/>
        <end position="409"/>
    </location>
</feature>
<evidence type="ECO:0000256" key="1">
    <source>
        <dbReference type="SAM" id="SignalP"/>
    </source>
</evidence>
<name>A0A437AD04_ARTFL</name>
<gene>
    <name evidence="2" type="ORF">DFL_003131</name>
</gene>
<dbReference type="VEuPathDB" id="FungiDB:DFL_003131"/>